<evidence type="ECO:0008006" key="4">
    <source>
        <dbReference type="Google" id="ProtNLM"/>
    </source>
</evidence>
<keyword evidence="1" id="KW-0732">Signal</keyword>
<feature type="chain" id="PRO_5012503727" description="DUF4333 domain-containing protein" evidence="1">
    <location>
        <begin position="25"/>
        <end position="106"/>
    </location>
</feature>
<dbReference type="RefSeq" id="WP_076646295.1">
    <property type="nucleotide sequence ID" value="NZ_FTPS01000001.1"/>
</dbReference>
<reference evidence="2 3" key="1">
    <citation type="submission" date="2017-01" db="EMBL/GenBank/DDBJ databases">
        <authorList>
            <person name="Mah S.A."/>
            <person name="Swanson W.J."/>
            <person name="Moy G.W."/>
            <person name="Vacquier V.D."/>
        </authorList>
    </citation>
    <scope>NUCLEOTIDE SEQUENCE [LARGE SCALE GENOMIC DNA]</scope>
    <source>
        <strain evidence="2 3">DSM 21219</strain>
    </source>
</reference>
<organism evidence="2 3">
    <name type="scientific">Pontibaca methylaminivorans</name>
    <dbReference type="NCBI Taxonomy" id="515897"/>
    <lineage>
        <taxon>Bacteria</taxon>
        <taxon>Pseudomonadati</taxon>
        <taxon>Pseudomonadota</taxon>
        <taxon>Alphaproteobacteria</taxon>
        <taxon>Rhodobacterales</taxon>
        <taxon>Roseobacteraceae</taxon>
        <taxon>Pontibaca</taxon>
    </lineage>
</organism>
<evidence type="ECO:0000313" key="3">
    <source>
        <dbReference type="Proteomes" id="UP000192455"/>
    </source>
</evidence>
<dbReference type="OrthoDB" id="7274522at2"/>
<dbReference type="AlphaFoldDB" id="A0A1R3W8W9"/>
<keyword evidence="3" id="KW-1185">Reference proteome</keyword>
<protein>
    <recommendedName>
        <fullName evidence="4">DUF4333 domain-containing protein</fullName>
    </recommendedName>
</protein>
<dbReference type="EMBL" id="FTPS01000001">
    <property type="protein sequence ID" value="SIT74147.1"/>
    <property type="molecule type" value="Genomic_DNA"/>
</dbReference>
<gene>
    <name evidence="2" type="ORF">SAMN05421849_0107</name>
</gene>
<evidence type="ECO:0000256" key="1">
    <source>
        <dbReference type="SAM" id="SignalP"/>
    </source>
</evidence>
<dbReference type="Proteomes" id="UP000192455">
    <property type="component" value="Unassembled WGS sequence"/>
</dbReference>
<feature type="signal peptide" evidence="1">
    <location>
        <begin position="1"/>
        <end position="24"/>
    </location>
</feature>
<sequence length="106" mass="11052">MKITMKITATGLAAVLLVSGAAMAGAEDAAAPDAGGNGPGISYALFEDVVPHIDLEQCPAGYAGQDVFCRLTLAHDQLNLVVFSEEGDQPMIATEKVDLDKTELVF</sequence>
<accession>A0A1R3W8W9</accession>
<name>A0A1R3W8W9_9RHOB</name>
<proteinExistence type="predicted"/>
<evidence type="ECO:0000313" key="2">
    <source>
        <dbReference type="EMBL" id="SIT74147.1"/>
    </source>
</evidence>